<gene>
    <name evidence="5" type="ORF">SPI_03373</name>
</gene>
<dbReference type="InterPro" id="IPR007219">
    <property type="entry name" value="XnlR_reg_dom"/>
</dbReference>
<keyword evidence="6" id="KW-1185">Reference proteome</keyword>
<organism evidence="5 6">
    <name type="scientific">Niveomyces insectorum RCEF 264</name>
    <dbReference type="NCBI Taxonomy" id="1081102"/>
    <lineage>
        <taxon>Eukaryota</taxon>
        <taxon>Fungi</taxon>
        <taxon>Dikarya</taxon>
        <taxon>Ascomycota</taxon>
        <taxon>Pezizomycotina</taxon>
        <taxon>Sordariomycetes</taxon>
        <taxon>Hypocreomycetidae</taxon>
        <taxon>Hypocreales</taxon>
        <taxon>Cordycipitaceae</taxon>
        <taxon>Niveomyces</taxon>
    </lineage>
</organism>
<dbReference type="Proteomes" id="UP000076874">
    <property type="component" value="Unassembled WGS sequence"/>
</dbReference>
<sequence length="650" mass="71996">MNQAPAACFYTQEKSAATRAPRPRGRPNGWPRPIRRPTQSLPSSAPAASDGNDAGYMGPSSASTFVQEANDLLVPSAAQPGDTTARPQEEVCPTRSETLKDATFDDRELETGAEVLFCIPSSGESKALLKDNASPVDSWLPSAAVHICESMWSAYGAHLEEPRLEHTVKQMARRICDQANHQLDETRGSGRSWLSSFSGTSLRWESLGILFALWAVKVAQKMNNDDDRRDLPRDGSADQNGADARFRGYVKCVESCLRLSRWQQSGNTIILYLLIKYTHLASIVHGDASLMANTALADAVSVATKLGLHVDHAPNAEPMAFFFSQIRRRLFGHLFTLDKVASVFSGRPPLLSGQYCSVSLPLDISDQILLESAGLDSVPFDHVDQNGWNTYGGLHSTTVLRARTMMAYIKEEILRLVLGVGQTIRVDHLLQLLERQLRTYGSFPACLIYETGGTDFKTLDTRAIFAQILILLEHLQNLFLIKRILVRTRTDSLDGMSLIGTCQEILCVAHDMWTKSSRIRTLRYSFGWMLVGYVCPAAGLLCGELLTAYSPLHASRSYPQKSDVVIQLSLLHSFLGFVKADSANATLCTRAEHLIHRVLQQTLNADQTDQDLRPQEHDQSMGEPQRAADGSNTFFSFELLDTFDWAADWA</sequence>
<evidence type="ECO:0000259" key="4">
    <source>
        <dbReference type="SMART" id="SM00906"/>
    </source>
</evidence>
<dbReference type="GO" id="GO:0005634">
    <property type="term" value="C:nucleus"/>
    <property type="evidence" value="ECO:0007669"/>
    <property type="project" value="UniProtKB-SubCell"/>
</dbReference>
<evidence type="ECO:0000313" key="6">
    <source>
        <dbReference type="Proteomes" id="UP000076874"/>
    </source>
</evidence>
<dbReference type="GO" id="GO:0006351">
    <property type="term" value="P:DNA-templated transcription"/>
    <property type="evidence" value="ECO:0007669"/>
    <property type="project" value="InterPro"/>
</dbReference>
<evidence type="ECO:0000256" key="1">
    <source>
        <dbReference type="ARBA" id="ARBA00004123"/>
    </source>
</evidence>
<evidence type="ECO:0000313" key="5">
    <source>
        <dbReference type="EMBL" id="OAA64726.1"/>
    </source>
</evidence>
<keyword evidence="2" id="KW-0539">Nucleus</keyword>
<name>A0A167XAG5_9HYPO</name>
<feature type="region of interest" description="Disordered" evidence="3">
    <location>
        <begin position="76"/>
        <end position="97"/>
    </location>
</feature>
<dbReference type="EMBL" id="AZHD01000004">
    <property type="protein sequence ID" value="OAA64726.1"/>
    <property type="molecule type" value="Genomic_DNA"/>
</dbReference>
<dbReference type="Pfam" id="PF04082">
    <property type="entry name" value="Fungal_trans"/>
    <property type="match status" value="1"/>
</dbReference>
<reference evidence="5 6" key="1">
    <citation type="journal article" date="2016" name="Genome Biol. Evol.">
        <title>Divergent and convergent evolution of fungal pathogenicity.</title>
        <authorList>
            <person name="Shang Y."/>
            <person name="Xiao G."/>
            <person name="Zheng P."/>
            <person name="Cen K."/>
            <person name="Zhan S."/>
            <person name="Wang C."/>
        </authorList>
    </citation>
    <scope>NUCLEOTIDE SEQUENCE [LARGE SCALE GENOMIC DNA]</scope>
    <source>
        <strain evidence="5 6">RCEF 264</strain>
    </source>
</reference>
<evidence type="ECO:0000256" key="3">
    <source>
        <dbReference type="SAM" id="MobiDB-lite"/>
    </source>
</evidence>
<feature type="region of interest" description="Disordered" evidence="3">
    <location>
        <begin position="1"/>
        <end position="61"/>
    </location>
</feature>
<dbReference type="AlphaFoldDB" id="A0A167XAG5"/>
<dbReference type="OrthoDB" id="4861595at2759"/>
<comment type="subcellular location">
    <subcellularLocation>
        <location evidence="1">Nucleus</location>
    </subcellularLocation>
</comment>
<evidence type="ECO:0000256" key="2">
    <source>
        <dbReference type="ARBA" id="ARBA00023242"/>
    </source>
</evidence>
<proteinExistence type="predicted"/>
<dbReference type="GO" id="GO:0008270">
    <property type="term" value="F:zinc ion binding"/>
    <property type="evidence" value="ECO:0007669"/>
    <property type="project" value="InterPro"/>
</dbReference>
<comment type="caution">
    <text evidence="5">The sequence shown here is derived from an EMBL/GenBank/DDBJ whole genome shotgun (WGS) entry which is preliminary data.</text>
</comment>
<feature type="domain" description="Xylanolytic transcriptional activator regulatory" evidence="4">
    <location>
        <begin position="292"/>
        <end position="367"/>
    </location>
</feature>
<dbReference type="GO" id="GO:0003677">
    <property type="term" value="F:DNA binding"/>
    <property type="evidence" value="ECO:0007669"/>
    <property type="project" value="InterPro"/>
</dbReference>
<dbReference type="InterPro" id="IPR050613">
    <property type="entry name" value="Sec_Metabolite_Reg"/>
</dbReference>
<feature type="compositionally biased region" description="Basic and acidic residues" evidence="3">
    <location>
        <begin position="610"/>
        <end position="620"/>
    </location>
</feature>
<dbReference type="PANTHER" id="PTHR31001:SF40">
    <property type="entry name" value="ZN(II)2CYS6 TRANSCRIPTION FACTOR (EUROFUNG)"/>
    <property type="match status" value="1"/>
</dbReference>
<feature type="region of interest" description="Disordered" evidence="3">
    <location>
        <begin position="609"/>
        <end position="629"/>
    </location>
</feature>
<dbReference type="CDD" id="cd12148">
    <property type="entry name" value="fungal_TF_MHR"/>
    <property type="match status" value="1"/>
</dbReference>
<dbReference type="SMART" id="SM00906">
    <property type="entry name" value="Fungal_trans"/>
    <property type="match status" value="1"/>
</dbReference>
<accession>A0A167XAG5</accession>
<protein>
    <submittedName>
        <fullName evidence="5">Transcription factor</fullName>
    </submittedName>
</protein>
<dbReference type="PANTHER" id="PTHR31001">
    <property type="entry name" value="UNCHARACTERIZED TRANSCRIPTIONAL REGULATORY PROTEIN"/>
    <property type="match status" value="1"/>
</dbReference>
<dbReference type="STRING" id="1081102.A0A167XAG5"/>